<keyword evidence="1" id="KW-0732">Signal</keyword>
<dbReference type="OrthoDB" id="1492374at2"/>
<comment type="caution">
    <text evidence="2">The sequence shown here is derived from an EMBL/GenBank/DDBJ whole genome shotgun (WGS) entry which is preliminary data.</text>
</comment>
<evidence type="ECO:0000256" key="1">
    <source>
        <dbReference type="SAM" id="SignalP"/>
    </source>
</evidence>
<feature type="chain" id="PRO_5020344635" description="Outer membrane protein beta-barrel domain-containing protein" evidence="1">
    <location>
        <begin position="21"/>
        <end position="189"/>
    </location>
</feature>
<proteinExistence type="predicted"/>
<accession>A0A4Q1K9R5</accession>
<evidence type="ECO:0000313" key="2">
    <source>
        <dbReference type="EMBL" id="RXR23231.1"/>
    </source>
</evidence>
<sequence length="189" mass="20443">MKKLIIAMVFGMSISTVATAQNPKYNNMFKIGINGGVAVPSENVSSEIGFDIGYQRLIKPGIGIGFTTGYNQYYGQNNKGVQNKDFGVIPLAGQFRYYPKQQGFYIGTDLGYGFITGDGNVAENSNVALPDGGLYIKPEIGYHNIHWNFALQYAKVFTGSAGEIGNQKFETGILGLGLSYNLPLGKSVD</sequence>
<dbReference type="AlphaFoldDB" id="A0A4Q1K9R5"/>
<feature type="signal peptide" evidence="1">
    <location>
        <begin position="1"/>
        <end position="20"/>
    </location>
</feature>
<evidence type="ECO:0008006" key="4">
    <source>
        <dbReference type="Google" id="ProtNLM"/>
    </source>
</evidence>
<protein>
    <recommendedName>
        <fullName evidence="4">Outer membrane protein beta-barrel domain-containing protein</fullName>
    </recommendedName>
</protein>
<gene>
    <name evidence="2" type="ORF">EQG61_04485</name>
</gene>
<dbReference type="Proteomes" id="UP000289857">
    <property type="component" value="Unassembled WGS sequence"/>
</dbReference>
<reference evidence="3" key="1">
    <citation type="submission" date="2019-01" db="EMBL/GenBank/DDBJ databases">
        <title>Cytophagaceae bacterium strain CAR-16.</title>
        <authorList>
            <person name="Chen W.-M."/>
        </authorList>
    </citation>
    <scope>NUCLEOTIDE SEQUENCE [LARGE SCALE GENOMIC DNA]</scope>
    <source>
        <strain evidence="3">WWJ-16</strain>
    </source>
</reference>
<name>A0A4Q1K9R5_9FLAO</name>
<organism evidence="2 3">
    <name type="scientific">Flavobacterium stagni</name>
    <dbReference type="NCBI Taxonomy" id="2506421"/>
    <lineage>
        <taxon>Bacteria</taxon>
        <taxon>Pseudomonadati</taxon>
        <taxon>Bacteroidota</taxon>
        <taxon>Flavobacteriia</taxon>
        <taxon>Flavobacteriales</taxon>
        <taxon>Flavobacteriaceae</taxon>
        <taxon>Flavobacterium</taxon>
    </lineage>
</organism>
<keyword evidence="3" id="KW-1185">Reference proteome</keyword>
<dbReference type="EMBL" id="SBKN01000002">
    <property type="protein sequence ID" value="RXR23231.1"/>
    <property type="molecule type" value="Genomic_DNA"/>
</dbReference>
<dbReference type="RefSeq" id="WP_129460714.1">
    <property type="nucleotide sequence ID" value="NZ_SBKN01000002.1"/>
</dbReference>
<evidence type="ECO:0000313" key="3">
    <source>
        <dbReference type="Proteomes" id="UP000289857"/>
    </source>
</evidence>